<keyword evidence="2" id="KW-0964">Secreted</keyword>
<keyword evidence="8" id="KW-1015">Disulfide bond</keyword>
<evidence type="ECO:0000313" key="15">
    <source>
        <dbReference type="Proteomes" id="UP001488805"/>
    </source>
</evidence>
<keyword evidence="15" id="KW-1185">Reference proteome</keyword>
<keyword evidence="10" id="KW-0379">Hydroxylation</keyword>
<evidence type="ECO:0000256" key="5">
    <source>
        <dbReference type="ARBA" id="ARBA00022737"/>
    </source>
</evidence>
<evidence type="ECO:0000256" key="9">
    <source>
        <dbReference type="ARBA" id="ARBA00023180"/>
    </source>
</evidence>
<dbReference type="PANTHER" id="PTHR15427">
    <property type="entry name" value="EMILIN ELASTIN MICROFIBRIL INTERFACE-LOCATED PROTEIN ELASTIN MICROFIBRIL INTERFACER"/>
    <property type="match status" value="1"/>
</dbReference>
<reference evidence="14 15" key="1">
    <citation type="journal article" date="2024" name="Genome Biol. Evol.">
        <title>Chromosome-level genome assembly of the viviparous eelpout Zoarces viviparus.</title>
        <authorList>
            <person name="Fuhrmann N."/>
            <person name="Brasseur M.V."/>
            <person name="Bakowski C.E."/>
            <person name="Podsiadlowski L."/>
            <person name="Prost S."/>
            <person name="Krehenwinkel H."/>
            <person name="Mayer C."/>
        </authorList>
    </citation>
    <scope>NUCLEOTIDE SEQUENCE [LARGE SCALE GENOMIC DNA]</scope>
    <source>
        <strain evidence="14">NO-MEL_2022_Ind0_liver</strain>
    </source>
</reference>
<feature type="domain" description="C1q" evidence="13">
    <location>
        <begin position="119"/>
        <end position="251"/>
    </location>
</feature>
<gene>
    <name evidence="14" type="ORF">VZT92_013715</name>
</gene>
<dbReference type="InterPro" id="IPR001073">
    <property type="entry name" value="C1q_dom"/>
</dbReference>
<evidence type="ECO:0000313" key="14">
    <source>
        <dbReference type="EMBL" id="KAK9529635.1"/>
    </source>
</evidence>
<keyword evidence="7" id="KW-0180">Complement pathway</keyword>
<dbReference type="EMBL" id="JBCEZU010000111">
    <property type="protein sequence ID" value="KAK9529635.1"/>
    <property type="molecule type" value="Genomic_DNA"/>
</dbReference>
<dbReference type="GO" id="GO:0006958">
    <property type="term" value="P:complement activation, classical pathway"/>
    <property type="evidence" value="ECO:0007669"/>
    <property type="project" value="UniProtKB-KW"/>
</dbReference>
<keyword evidence="9" id="KW-0325">Glycoprotein</keyword>
<evidence type="ECO:0000256" key="7">
    <source>
        <dbReference type="ARBA" id="ARBA00022875"/>
    </source>
</evidence>
<keyword evidence="12" id="KW-0732">Signal</keyword>
<evidence type="ECO:0000256" key="2">
    <source>
        <dbReference type="ARBA" id="ARBA00022525"/>
    </source>
</evidence>
<organism evidence="14 15">
    <name type="scientific">Zoarces viviparus</name>
    <name type="common">Viviparous eelpout</name>
    <name type="synonym">Blennius viviparus</name>
    <dbReference type="NCBI Taxonomy" id="48416"/>
    <lineage>
        <taxon>Eukaryota</taxon>
        <taxon>Metazoa</taxon>
        <taxon>Chordata</taxon>
        <taxon>Craniata</taxon>
        <taxon>Vertebrata</taxon>
        <taxon>Euteleostomi</taxon>
        <taxon>Actinopterygii</taxon>
        <taxon>Neopterygii</taxon>
        <taxon>Teleostei</taxon>
        <taxon>Neoteleostei</taxon>
        <taxon>Acanthomorphata</taxon>
        <taxon>Eupercaria</taxon>
        <taxon>Perciformes</taxon>
        <taxon>Cottioidei</taxon>
        <taxon>Zoarcales</taxon>
        <taxon>Zoarcidae</taxon>
        <taxon>Zoarcinae</taxon>
        <taxon>Zoarces</taxon>
    </lineage>
</organism>
<accession>A0AAW1F5W7</accession>
<evidence type="ECO:0000256" key="8">
    <source>
        <dbReference type="ARBA" id="ARBA00023157"/>
    </source>
</evidence>
<keyword evidence="3" id="KW-0272">Extracellular matrix</keyword>
<name>A0AAW1F5W7_ZOAVI</name>
<feature type="chain" id="PRO_5043968262" description="C1q domain-containing protein" evidence="12">
    <location>
        <begin position="23"/>
        <end position="251"/>
    </location>
</feature>
<dbReference type="Pfam" id="PF00386">
    <property type="entry name" value="C1q"/>
    <property type="match status" value="1"/>
</dbReference>
<dbReference type="AlphaFoldDB" id="A0AAW1F5W7"/>
<dbReference type="GO" id="GO:0045087">
    <property type="term" value="P:innate immune response"/>
    <property type="evidence" value="ECO:0007669"/>
    <property type="project" value="UniProtKB-KW"/>
</dbReference>
<evidence type="ECO:0000256" key="6">
    <source>
        <dbReference type="ARBA" id="ARBA00022859"/>
    </source>
</evidence>
<sequence length="251" mass="26586">MAGYYGMAVLVGVALLLTTGQCDVSCRGTDGRAGEAGAPGRDGFHGVKGEKGEPAVMDDGPVDAGVLLRLRGEGGSRGPQGVMGPKGYRGHLGPAGDPGELGQPGPEGKSIGQGGQLSPQQGRSAFSVIRTESGYPRYGQTITFQITVVNTQEDFAATGHFICRVPGVYYFTFNSMAKVSLCLGINSDVLTTKLGFCDYNRNNDQVMSGGVVLQLAVGQKVWLTSFRDQQRDAEAQDNHEKRIIFSGFLLF</sequence>
<evidence type="ECO:0000256" key="10">
    <source>
        <dbReference type="ARBA" id="ARBA00023278"/>
    </source>
</evidence>
<dbReference type="SMART" id="SM00110">
    <property type="entry name" value="C1Q"/>
    <property type="match status" value="1"/>
</dbReference>
<evidence type="ECO:0000259" key="13">
    <source>
        <dbReference type="PROSITE" id="PS50871"/>
    </source>
</evidence>
<dbReference type="SUPFAM" id="SSF49842">
    <property type="entry name" value="TNF-like"/>
    <property type="match status" value="1"/>
</dbReference>
<evidence type="ECO:0000256" key="3">
    <source>
        <dbReference type="ARBA" id="ARBA00022530"/>
    </source>
</evidence>
<comment type="caution">
    <text evidence="14">The sequence shown here is derived from an EMBL/GenBank/DDBJ whole genome shotgun (WGS) entry which is preliminary data.</text>
</comment>
<evidence type="ECO:0000256" key="11">
    <source>
        <dbReference type="SAM" id="MobiDB-lite"/>
    </source>
</evidence>
<keyword evidence="4" id="KW-0399">Innate immunity</keyword>
<evidence type="ECO:0000256" key="1">
    <source>
        <dbReference type="ARBA" id="ARBA00004498"/>
    </source>
</evidence>
<protein>
    <recommendedName>
        <fullName evidence="13">C1q domain-containing protein</fullName>
    </recommendedName>
</protein>
<dbReference type="InterPro" id="IPR008983">
    <property type="entry name" value="Tumour_necrosis_fac-like_dom"/>
</dbReference>
<dbReference type="PRINTS" id="PR00007">
    <property type="entry name" value="COMPLEMNTC1Q"/>
</dbReference>
<evidence type="ECO:0000256" key="4">
    <source>
        <dbReference type="ARBA" id="ARBA00022588"/>
    </source>
</evidence>
<dbReference type="Proteomes" id="UP001488805">
    <property type="component" value="Unassembled WGS sequence"/>
</dbReference>
<dbReference type="PANTHER" id="PTHR15427:SF26">
    <property type="entry name" value="COMPLEMENT C1Q SUBCOMPONENT SUBUNIT A"/>
    <property type="match status" value="1"/>
</dbReference>
<dbReference type="PROSITE" id="PS50871">
    <property type="entry name" value="C1Q"/>
    <property type="match status" value="1"/>
</dbReference>
<feature type="region of interest" description="Disordered" evidence="11">
    <location>
        <begin position="73"/>
        <end position="123"/>
    </location>
</feature>
<proteinExistence type="predicted"/>
<dbReference type="GO" id="GO:0005581">
    <property type="term" value="C:collagen trimer"/>
    <property type="evidence" value="ECO:0007669"/>
    <property type="project" value="UniProtKB-KW"/>
</dbReference>
<feature type="signal peptide" evidence="12">
    <location>
        <begin position="1"/>
        <end position="22"/>
    </location>
</feature>
<comment type="subcellular location">
    <subcellularLocation>
        <location evidence="1">Secreted</location>
        <location evidence="1">Extracellular space</location>
        <location evidence="1">Extracellular matrix</location>
    </subcellularLocation>
</comment>
<evidence type="ECO:0000256" key="12">
    <source>
        <dbReference type="SAM" id="SignalP"/>
    </source>
</evidence>
<keyword evidence="6" id="KW-0391">Immunity</keyword>
<dbReference type="InterPro" id="IPR050392">
    <property type="entry name" value="Collagen/C1q_domain"/>
</dbReference>
<dbReference type="Gene3D" id="2.60.120.40">
    <property type="match status" value="1"/>
</dbReference>
<keyword evidence="5" id="KW-0677">Repeat</keyword>